<keyword evidence="3" id="KW-1185">Reference proteome</keyword>
<protein>
    <submittedName>
        <fullName evidence="2">Uncharacterized protein</fullName>
    </submittedName>
</protein>
<dbReference type="EMBL" id="BMVN01000005">
    <property type="protein sequence ID" value="GHA15509.1"/>
    <property type="molecule type" value="Genomic_DNA"/>
</dbReference>
<name>A0ABQ3CLX7_9ACTN</name>
<feature type="compositionally biased region" description="Pro residues" evidence="1">
    <location>
        <begin position="8"/>
        <end position="17"/>
    </location>
</feature>
<gene>
    <name evidence="2" type="ORF">GCM10010345_20170</name>
</gene>
<dbReference type="Proteomes" id="UP000653644">
    <property type="component" value="Unassembled WGS sequence"/>
</dbReference>
<proteinExistence type="predicted"/>
<sequence length="162" mass="17419">MVHSAPPQALPEPPPPSGCFDARFKLPDGPRSPHCVRGEELCALGSPLYRQDLDRLRGRPHEARLITNDYARPQRGGCLTTDSQFLPWNNVFVTYVPGEQPAAACNATLDKVSGPRASPLASCTALHPGTRLTFRATLVVPDPAGGRHQQEWSACVTAITGA</sequence>
<accession>A0ABQ3CLX7</accession>
<evidence type="ECO:0000256" key="1">
    <source>
        <dbReference type="SAM" id="MobiDB-lite"/>
    </source>
</evidence>
<comment type="caution">
    <text evidence="2">The sequence shown here is derived from an EMBL/GenBank/DDBJ whole genome shotgun (WGS) entry which is preliminary data.</text>
</comment>
<organism evidence="2 3">
    <name type="scientific">Streptomyces canarius</name>
    <dbReference type="NCBI Taxonomy" id="285453"/>
    <lineage>
        <taxon>Bacteria</taxon>
        <taxon>Bacillati</taxon>
        <taxon>Actinomycetota</taxon>
        <taxon>Actinomycetes</taxon>
        <taxon>Kitasatosporales</taxon>
        <taxon>Streptomycetaceae</taxon>
        <taxon>Streptomyces</taxon>
    </lineage>
</organism>
<reference evidence="3" key="1">
    <citation type="journal article" date="2019" name="Int. J. Syst. Evol. Microbiol.">
        <title>The Global Catalogue of Microorganisms (GCM) 10K type strain sequencing project: providing services to taxonomists for standard genome sequencing and annotation.</title>
        <authorList>
            <consortium name="The Broad Institute Genomics Platform"/>
            <consortium name="The Broad Institute Genome Sequencing Center for Infectious Disease"/>
            <person name="Wu L."/>
            <person name="Ma J."/>
        </authorList>
    </citation>
    <scope>NUCLEOTIDE SEQUENCE [LARGE SCALE GENOMIC DNA]</scope>
    <source>
        <strain evidence="3">JCM 4733</strain>
    </source>
</reference>
<evidence type="ECO:0000313" key="2">
    <source>
        <dbReference type="EMBL" id="GHA15509.1"/>
    </source>
</evidence>
<feature type="region of interest" description="Disordered" evidence="1">
    <location>
        <begin position="1"/>
        <end position="20"/>
    </location>
</feature>
<evidence type="ECO:0000313" key="3">
    <source>
        <dbReference type="Proteomes" id="UP000653644"/>
    </source>
</evidence>